<dbReference type="Pfam" id="PF08713">
    <property type="entry name" value="DNA_alkylation"/>
    <property type="match status" value="1"/>
</dbReference>
<protein>
    <submittedName>
        <fullName evidence="1">DNA alkylation repair enzyme-domain-containing protein</fullName>
    </submittedName>
</protein>
<dbReference type="Gene3D" id="1.25.10.90">
    <property type="match status" value="1"/>
</dbReference>
<dbReference type="InterPro" id="IPR016024">
    <property type="entry name" value="ARM-type_fold"/>
</dbReference>
<accession>A0A397SY46</accession>
<reference evidence="1 2" key="1">
    <citation type="submission" date="2018-06" db="EMBL/GenBank/DDBJ databases">
        <title>Comparative genomics reveals the genomic features of Rhizophagus irregularis, R. cerebriforme, R. diaphanum and Gigaspora rosea, and their symbiotic lifestyle signature.</title>
        <authorList>
            <person name="Morin E."/>
            <person name="San Clemente H."/>
            <person name="Chen E.C.H."/>
            <person name="De La Providencia I."/>
            <person name="Hainaut M."/>
            <person name="Kuo A."/>
            <person name="Kohler A."/>
            <person name="Murat C."/>
            <person name="Tang N."/>
            <person name="Roy S."/>
            <person name="Loubradou J."/>
            <person name="Henrissat B."/>
            <person name="Grigoriev I.V."/>
            <person name="Corradi N."/>
            <person name="Roux C."/>
            <person name="Martin F.M."/>
        </authorList>
    </citation>
    <scope>NUCLEOTIDE SEQUENCE [LARGE SCALE GENOMIC DNA]</scope>
    <source>
        <strain evidence="1 2">DAOM 227022</strain>
    </source>
</reference>
<organism evidence="1 2">
    <name type="scientific">Glomus cerebriforme</name>
    <dbReference type="NCBI Taxonomy" id="658196"/>
    <lineage>
        <taxon>Eukaryota</taxon>
        <taxon>Fungi</taxon>
        <taxon>Fungi incertae sedis</taxon>
        <taxon>Mucoromycota</taxon>
        <taxon>Glomeromycotina</taxon>
        <taxon>Glomeromycetes</taxon>
        <taxon>Glomerales</taxon>
        <taxon>Glomeraceae</taxon>
        <taxon>Glomus</taxon>
    </lineage>
</organism>
<dbReference type="EMBL" id="QKYT01000177">
    <property type="protein sequence ID" value="RIA90572.1"/>
    <property type="molecule type" value="Genomic_DNA"/>
</dbReference>
<sequence length="296" mass="34149">MVIFKKKKGLMSTAELDHSVFICGSSVQDQEDEKHAKQVYHQIMVETRSSKQNSRIVEKSVTKRNSIEPLIQPTKRARKEKVNKVTVKSNSTIINLKPTLSSIHEHLAAQASRERAAILLKYFRVKEHGHEDIFLGLRVPYIRSISKSLGFLPFAILKSLIDSKCHEERLLSVINVVDKYKISQDLNEQKVLFEFYIKEMREGIDNWDLVDMSASQVAGSYLINKPELKKTWLYEKLITSGRLWDRRIAIVSTQHFINKGECEDTIKLSEILLDDKEDLIHKATGWTLREMGKVNI</sequence>
<dbReference type="PANTHER" id="PTHR34070">
    <property type="entry name" value="ARMADILLO-TYPE FOLD"/>
    <property type="match status" value="1"/>
</dbReference>
<dbReference type="AlphaFoldDB" id="A0A397SY46"/>
<comment type="caution">
    <text evidence="1">The sequence shown here is derived from an EMBL/GenBank/DDBJ whole genome shotgun (WGS) entry which is preliminary data.</text>
</comment>
<name>A0A397SY46_9GLOM</name>
<keyword evidence="2" id="KW-1185">Reference proteome</keyword>
<dbReference type="InterPro" id="IPR014825">
    <property type="entry name" value="DNA_alkylation"/>
</dbReference>
<dbReference type="SUPFAM" id="SSF48371">
    <property type="entry name" value="ARM repeat"/>
    <property type="match status" value="1"/>
</dbReference>
<dbReference type="CDD" id="cd06561">
    <property type="entry name" value="AlkD_like"/>
    <property type="match status" value="1"/>
</dbReference>
<proteinExistence type="predicted"/>
<dbReference type="PANTHER" id="PTHR34070:SF1">
    <property type="entry name" value="DNA ALKYLATION REPAIR PROTEIN"/>
    <property type="match status" value="1"/>
</dbReference>
<evidence type="ECO:0000313" key="1">
    <source>
        <dbReference type="EMBL" id="RIA90572.1"/>
    </source>
</evidence>
<dbReference type="Proteomes" id="UP000265703">
    <property type="component" value="Unassembled WGS sequence"/>
</dbReference>
<evidence type="ECO:0000313" key="2">
    <source>
        <dbReference type="Proteomes" id="UP000265703"/>
    </source>
</evidence>
<dbReference type="OrthoDB" id="10029550at2759"/>
<gene>
    <name evidence="1" type="ORF">C1645_769669</name>
</gene>